<name>A0A1E3QZU3_9ASCO</name>
<reference evidence="3" key="1">
    <citation type="submission" date="2016-05" db="EMBL/GenBank/DDBJ databases">
        <title>Comparative genomics of biotechnologically important yeasts.</title>
        <authorList>
            <consortium name="DOE Joint Genome Institute"/>
            <person name="Riley R."/>
            <person name="Haridas S."/>
            <person name="Wolfe K.H."/>
            <person name="Lopes M.R."/>
            <person name="Hittinger C.T."/>
            <person name="Goker M."/>
            <person name="Salamov A."/>
            <person name="Wisecaver J."/>
            <person name="Long T.M."/>
            <person name="Aerts A.L."/>
            <person name="Barry K."/>
            <person name="Choi C."/>
            <person name="Clum A."/>
            <person name="Coughlan A.Y."/>
            <person name="Deshpande S."/>
            <person name="Douglass A.P."/>
            <person name="Hanson S.J."/>
            <person name="Klenk H.-P."/>
            <person name="Labutti K."/>
            <person name="Lapidus A."/>
            <person name="Lindquist E."/>
            <person name="Lipzen A."/>
            <person name="Meier-Kolthoff J.P."/>
            <person name="Ohm R.A."/>
            <person name="Otillar R.P."/>
            <person name="Pangilinan J."/>
            <person name="Peng Y."/>
            <person name="Rokas A."/>
            <person name="Rosa C.A."/>
            <person name="Scheuner C."/>
            <person name="Sibirny A.A."/>
            <person name="Slot J.C."/>
            <person name="Stielow J.B."/>
            <person name="Sun H."/>
            <person name="Kurtzman C.P."/>
            <person name="Blackwell M."/>
            <person name="Grigoriev I.V."/>
            <person name="Jeffries T.W."/>
        </authorList>
    </citation>
    <scope>NUCLEOTIDE SEQUENCE [LARGE SCALE GENOMIC DNA]</scope>
    <source>
        <strain evidence="3">NRRL Y-12698</strain>
    </source>
</reference>
<sequence length="51" mass="5570">MGELCIATQLVVSERTHVYVSITLSIVILFAVPGIFWDVDMLRAASCLSSL</sequence>
<keyword evidence="1" id="KW-0812">Transmembrane</keyword>
<evidence type="ECO:0000313" key="2">
    <source>
        <dbReference type="EMBL" id="ODQ83193.1"/>
    </source>
</evidence>
<dbReference type="GeneID" id="30145638"/>
<protein>
    <submittedName>
        <fullName evidence="2">Uncharacterized protein</fullName>
    </submittedName>
</protein>
<keyword evidence="3" id="KW-1185">Reference proteome</keyword>
<dbReference type="Proteomes" id="UP000094336">
    <property type="component" value="Unassembled WGS sequence"/>
</dbReference>
<feature type="transmembrane region" description="Helical" evidence="1">
    <location>
        <begin position="18"/>
        <end position="37"/>
    </location>
</feature>
<dbReference type="RefSeq" id="XP_018988521.1">
    <property type="nucleotide sequence ID" value="XM_019127785.1"/>
</dbReference>
<evidence type="ECO:0000256" key="1">
    <source>
        <dbReference type="SAM" id="Phobius"/>
    </source>
</evidence>
<keyword evidence="1" id="KW-0472">Membrane</keyword>
<evidence type="ECO:0000313" key="3">
    <source>
        <dbReference type="Proteomes" id="UP000094336"/>
    </source>
</evidence>
<keyword evidence="1" id="KW-1133">Transmembrane helix</keyword>
<accession>A0A1E3QZU3</accession>
<dbReference type="AlphaFoldDB" id="A0A1E3QZU3"/>
<proteinExistence type="predicted"/>
<organism evidence="2 3">
    <name type="scientific">Babjeviella inositovora NRRL Y-12698</name>
    <dbReference type="NCBI Taxonomy" id="984486"/>
    <lineage>
        <taxon>Eukaryota</taxon>
        <taxon>Fungi</taxon>
        <taxon>Dikarya</taxon>
        <taxon>Ascomycota</taxon>
        <taxon>Saccharomycotina</taxon>
        <taxon>Pichiomycetes</taxon>
        <taxon>Serinales incertae sedis</taxon>
        <taxon>Babjeviella</taxon>
    </lineage>
</organism>
<dbReference type="EMBL" id="KV454426">
    <property type="protein sequence ID" value="ODQ83193.1"/>
    <property type="molecule type" value="Genomic_DNA"/>
</dbReference>
<gene>
    <name evidence="2" type="ORF">BABINDRAFT_159633</name>
</gene>